<feature type="compositionally biased region" description="Low complexity" evidence="6">
    <location>
        <begin position="433"/>
        <end position="442"/>
    </location>
</feature>
<keyword evidence="3 7" id="KW-0812">Transmembrane</keyword>
<feature type="transmembrane region" description="Helical" evidence="7">
    <location>
        <begin position="390"/>
        <end position="410"/>
    </location>
</feature>
<feature type="transmembrane region" description="Helical" evidence="7">
    <location>
        <begin position="40"/>
        <end position="70"/>
    </location>
</feature>
<dbReference type="Pfam" id="PF07690">
    <property type="entry name" value="MFS_1"/>
    <property type="match status" value="1"/>
</dbReference>
<evidence type="ECO:0000256" key="2">
    <source>
        <dbReference type="ARBA" id="ARBA00022475"/>
    </source>
</evidence>
<dbReference type="EMBL" id="BONX01000043">
    <property type="protein sequence ID" value="GIG99194.1"/>
    <property type="molecule type" value="Genomic_DNA"/>
</dbReference>
<sequence length="482" mass="48906">MAAGGGGGPVAGNRRPLVGLLAAEGVSLVGSRMSMVALPWFALVVTGSAARTGVVAFAEMLPYVLACALGGPLIDRIGARRTSIAADLGSAAAVATVPLLHLADLLSFGTLIGLVAVAGLLRGFGDTAKRVVFPETVAAAGTPMTRATSLHDGLSRLATLLGAPLAGLLIAVLDAPLVLLLDAGTFVVGALLVALAVPRRLSTVEPAPGGDGAAPGREPYLVALRAGLRYLRHARLVQGIVLLLLVTNLADAAYTAILAPVWATEVVRSSTALGLLTASFALGAVLGNVVFTVVAHRVPRFAVFAVGFLLAGAPRFVALAVLDRLWVIYLVSFVAGVSVAAINPILGAVSFERIPEQLRARVLGLVHAASWAGIPLGGLLGGLAVQELRLPVACLAFGAAYLLVTLMPFVMPVWRELDRPPTPAEPPTPPAGPAETLAGPAETAAQTPVETPVEAPGETPAQTPGGPVAAPAGSELTDAPRR</sequence>
<evidence type="ECO:0000256" key="3">
    <source>
        <dbReference type="ARBA" id="ARBA00022692"/>
    </source>
</evidence>
<feature type="transmembrane region" description="Helical" evidence="7">
    <location>
        <begin position="239"/>
        <end position="263"/>
    </location>
</feature>
<proteinExistence type="predicted"/>
<dbReference type="InterPro" id="IPR020846">
    <property type="entry name" value="MFS_dom"/>
</dbReference>
<dbReference type="PANTHER" id="PTHR23513:SF6">
    <property type="entry name" value="MAJOR FACILITATOR SUPERFAMILY ASSOCIATED DOMAIN-CONTAINING PROTEIN"/>
    <property type="match status" value="1"/>
</dbReference>
<dbReference type="PROSITE" id="PS50850">
    <property type="entry name" value="MFS"/>
    <property type="match status" value="1"/>
</dbReference>
<feature type="transmembrane region" description="Helical" evidence="7">
    <location>
        <begin position="154"/>
        <end position="173"/>
    </location>
</feature>
<organism evidence="9 10">
    <name type="scientific">Plantactinospora mayteni</name>
    <dbReference type="NCBI Taxonomy" id="566021"/>
    <lineage>
        <taxon>Bacteria</taxon>
        <taxon>Bacillati</taxon>
        <taxon>Actinomycetota</taxon>
        <taxon>Actinomycetes</taxon>
        <taxon>Micromonosporales</taxon>
        <taxon>Micromonosporaceae</taxon>
        <taxon>Plantactinospora</taxon>
    </lineage>
</organism>
<feature type="compositionally biased region" description="Pro residues" evidence="6">
    <location>
        <begin position="420"/>
        <end position="432"/>
    </location>
</feature>
<evidence type="ECO:0000256" key="6">
    <source>
        <dbReference type="SAM" id="MobiDB-lite"/>
    </source>
</evidence>
<comment type="caution">
    <text evidence="9">The sequence shown here is derived from an EMBL/GenBank/DDBJ whole genome shotgun (WGS) entry which is preliminary data.</text>
</comment>
<keyword evidence="10" id="KW-1185">Reference proteome</keyword>
<keyword evidence="4 7" id="KW-1133">Transmembrane helix</keyword>
<dbReference type="InterPro" id="IPR036259">
    <property type="entry name" value="MFS_trans_sf"/>
</dbReference>
<keyword evidence="5 7" id="KW-0472">Membrane</keyword>
<name>A0ABQ4EWZ8_9ACTN</name>
<feature type="transmembrane region" description="Helical" evidence="7">
    <location>
        <begin position="301"/>
        <end position="322"/>
    </location>
</feature>
<dbReference type="InterPro" id="IPR011701">
    <property type="entry name" value="MFS"/>
</dbReference>
<dbReference type="Gene3D" id="1.20.1250.20">
    <property type="entry name" value="MFS general substrate transporter like domains"/>
    <property type="match status" value="1"/>
</dbReference>
<evidence type="ECO:0000259" key="8">
    <source>
        <dbReference type="PROSITE" id="PS50850"/>
    </source>
</evidence>
<gene>
    <name evidence="9" type="ORF">Pma05_57670</name>
</gene>
<evidence type="ECO:0000313" key="10">
    <source>
        <dbReference type="Proteomes" id="UP000621500"/>
    </source>
</evidence>
<evidence type="ECO:0000256" key="4">
    <source>
        <dbReference type="ARBA" id="ARBA00022989"/>
    </source>
</evidence>
<feature type="transmembrane region" description="Helical" evidence="7">
    <location>
        <begin position="328"/>
        <end position="351"/>
    </location>
</feature>
<feature type="transmembrane region" description="Helical" evidence="7">
    <location>
        <begin position="106"/>
        <end position="124"/>
    </location>
</feature>
<feature type="region of interest" description="Disordered" evidence="6">
    <location>
        <begin position="420"/>
        <end position="482"/>
    </location>
</feature>
<dbReference type="PANTHER" id="PTHR23513">
    <property type="entry name" value="INTEGRAL MEMBRANE EFFLUX PROTEIN-RELATED"/>
    <property type="match status" value="1"/>
</dbReference>
<comment type="subcellular location">
    <subcellularLocation>
        <location evidence="1">Cell membrane</location>
        <topology evidence="1">Multi-pass membrane protein</topology>
    </subcellularLocation>
</comment>
<dbReference type="SUPFAM" id="SSF103473">
    <property type="entry name" value="MFS general substrate transporter"/>
    <property type="match status" value="1"/>
</dbReference>
<evidence type="ECO:0000256" key="7">
    <source>
        <dbReference type="SAM" id="Phobius"/>
    </source>
</evidence>
<keyword evidence="2" id="KW-1003">Cell membrane</keyword>
<reference evidence="9 10" key="1">
    <citation type="submission" date="2021-01" db="EMBL/GenBank/DDBJ databases">
        <title>Whole genome shotgun sequence of Plantactinospora mayteni NBRC 109088.</title>
        <authorList>
            <person name="Komaki H."/>
            <person name="Tamura T."/>
        </authorList>
    </citation>
    <scope>NUCLEOTIDE SEQUENCE [LARGE SCALE GENOMIC DNA]</scope>
    <source>
        <strain evidence="9 10">NBRC 109088</strain>
    </source>
</reference>
<accession>A0ABQ4EWZ8</accession>
<feature type="transmembrane region" description="Helical" evidence="7">
    <location>
        <begin position="363"/>
        <end position="384"/>
    </location>
</feature>
<feature type="transmembrane region" description="Helical" evidence="7">
    <location>
        <begin position="179"/>
        <end position="197"/>
    </location>
</feature>
<protein>
    <submittedName>
        <fullName evidence="9">MFS transporter</fullName>
    </submittedName>
</protein>
<evidence type="ECO:0000256" key="1">
    <source>
        <dbReference type="ARBA" id="ARBA00004651"/>
    </source>
</evidence>
<dbReference type="Proteomes" id="UP000621500">
    <property type="component" value="Unassembled WGS sequence"/>
</dbReference>
<evidence type="ECO:0000313" key="9">
    <source>
        <dbReference type="EMBL" id="GIG99194.1"/>
    </source>
</evidence>
<evidence type="ECO:0000256" key="5">
    <source>
        <dbReference type="ARBA" id="ARBA00023136"/>
    </source>
</evidence>
<feature type="transmembrane region" description="Helical" evidence="7">
    <location>
        <begin position="275"/>
        <end position="294"/>
    </location>
</feature>
<feature type="domain" description="Major facilitator superfamily (MFS) profile" evidence="8">
    <location>
        <begin position="11"/>
        <end position="423"/>
    </location>
</feature>
<dbReference type="CDD" id="cd06173">
    <property type="entry name" value="MFS_MefA_like"/>
    <property type="match status" value="1"/>
</dbReference>